<dbReference type="Gramene" id="OPUNC01G20350.1">
    <property type="protein sequence ID" value="OPUNC01G20350.1"/>
    <property type="gene ID" value="OPUNC01G20350"/>
</dbReference>
<protein>
    <submittedName>
        <fullName evidence="3">Uncharacterized protein</fullName>
    </submittedName>
</protein>
<feature type="transmembrane region" description="Helical" evidence="2">
    <location>
        <begin position="203"/>
        <end position="223"/>
    </location>
</feature>
<sequence>MSSVVEQMGIELTAQDVDQSSTGTDDSGAALLADVTEREARETSRGRRETGAHGDGAVLPSLDVPGTGSDETTGQGMPKLNLPFTDVKHALANPRNLVRTLLLATMAYLLVLLPQRPAPPFWVTHGPALDRQEARDMTIEMVVAFCMVTVLYLAVLFYEFVYTSAPRIKGGWYAMIGPITLAFVISGWMVLYTLHIPFSLQRGWRWAITAGLSGVVFLAATLVGSRRVVARDDVIIEV</sequence>
<reference evidence="3" key="2">
    <citation type="submission" date="2018-05" db="EMBL/GenBank/DDBJ databases">
        <title>OpunRS2 (Oryza punctata Reference Sequence Version 2).</title>
        <authorList>
            <person name="Zhang J."/>
            <person name="Kudrna D."/>
            <person name="Lee S."/>
            <person name="Talag J."/>
            <person name="Welchert J."/>
            <person name="Wing R.A."/>
        </authorList>
    </citation>
    <scope>NUCLEOTIDE SEQUENCE [LARGE SCALE GENOMIC DNA]</scope>
</reference>
<keyword evidence="4" id="KW-1185">Reference proteome</keyword>
<keyword evidence="2" id="KW-0472">Membrane</keyword>
<organism evidence="3">
    <name type="scientific">Oryza punctata</name>
    <name type="common">Red rice</name>
    <dbReference type="NCBI Taxonomy" id="4537"/>
    <lineage>
        <taxon>Eukaryota</taxon>
        <taxon>Viridiplantae</taxon>
        <taxon>Streptophyta</taxon>
        <taxon>Embryophyta</taxon>
        <taxon>Tracheophyta</taxon>
        <taxon>Spermatophyta</taxon>
        <taxon>Magnoliopsida</taxon>
        <taxon>Liliopsida</taxon>
        <taxon>Poales</taxon>
        <taxon>Poaceae</taxon>
        <taxon>BOP clade</taxon>
        <taxon>Oryzoideae</taxon>
        <taxon>Oryzeae</taxon>
        <taxon>Oryzinae</taxon>
        <taxon>Oryza</taxon>
    </lineage>
</organism>
<name>A0A0E0JK94_ORYPU</name>
<feature type="transmembrane region" description="Helical" evidence="2">
    <location>
        <begin position="97"/>
        <end position="117"/>
    </location>
</feature>
<evidence type="ECO:0000313" key="3">
    <source>
        <dbReference type="EnsemblPlants" id="OPUNC01G20350.1"/>
    </source>
</evidence>
<feature type="region of interest" description="Disordered" evidence="1">
    <location>
        <begin position="1"/>
        <end position="78"/>
    </location>
</feature>
<evidence type="ECO:0000256" key="2">
    <source>
        <dbReference type="SAM" id="Phobius"/>
    </source>
</evidence>
<dbReference type="Proteomes" id="UP000026962">
    <property type="component" value="Chromosome 1"/>
</dbReference>
<proteinExistence type="predicted"/>
<feature type="transmembrane region" description="Helical" evidence="2">
    <location>
        <begin position="137"/>
        <end position="158"/>
    </location>
</feature>
<accession>A0A0E0JK94</accession>
<evidence type="ECO:0000256" key="1">
    <source>
        <dbReference type="SAM" id="MobiDB-lite"/>
    </source>
</evidence>
<keyword evidence="2" id="KW-1133">Transmembrane helix</keyword>
<dbReference type="EnsemblPlants" id="OPUNC01G20350.1">
    <property type="protein sequence ID" value="OPUNC01G20350.1"/>
    <property type="gene ID" value="OPUNC01G20350"/>
</dbReference>
<reference evidence="3" key="1">
    <citation type="submission" date="2015-04" db="UniProtKB">
        <authorList>
            <consortium name="EnsemblPlants"/>
        </authorList>
    </citation>
    <scope>IDENTIFICATION</scope>
</reference>
<dbReference type="OMA" id="GWRWAIT"/>
<feature type="transmembrane region" description="Helical" evidence="2">
    <location>
        <begin position="170"/>
        <end position="191"/>
    </location>
</feature>
<dbReference type="HOGENOM" id="CLU_1167486_0_0_1"/>
<evidence type="ECO:0000313" key="4">
    <source>
        <dbReference type="Proteomes" id="UP000026962"/>
    </source>
</evidence>
<feature type="compositionally biased region" description="Polar residues" evidence="1">
    <location>
        <begin position="16"/>
        <end position="25"/>
    </location>
</feature>
<feature type="compositionally biased region" description="Basic and acidic residues" evidence="1">
    <location>
        <begin position="35"/>
        <end position="52"/>
    </location>
</feature>
<keyword evidence="2" id="KW-0812">Transmembrane</keyword>
<dbReference type="AlphaFoldDB" id="A0A0E0JK94"/>